<organism evidence="1 2">
    <name type="scientific">Nodularia spumigena UHCC 0039</name>
    <dbReference type="NCBI Taxonomy" id="1914872"/>
    <lineage>
        <taxon>Bacteria</taxon>
        <taxon>Bacillati</taxon>
        <taxon>Cyanobacteriota</taxon>
        <taxon>Cyanophyceae</taxon>
        <taxon>Nostocales</taxon>
        <taxon>Nodulariaceae</taxon>
        <taxon>Nodularia</taxon>
    </lineage>
</organism>
<dbReference type="EMBL" id="CP020114">
    <property type="protein sequence ID" value="AVZ29894.1"/>
    <property type="molecule type" value="Genomic_DNA"/>
</dbReference>
<dbReference type="GeneID" id="78020015"/>
<proteinExistence type="predicted"/>
<evidence type="ECO:0000313" key="1">
    <source>
        <dbReference type="EMBL" id="AVZ29894.1"/>
    </source>
</evidence>
<name>A0A2S0Q663_NODSP</name>
<reference evidence="1 2" key="1">
    <citation type="submission" date="2017-03" db="EMBL/GenBank/DDBJ databases">
        <title>Comparative genomics of the toxic Baltic Sea cyanobacteria Nodularia spumigena UHCC 0039 and its response on varying salinity.</title>
        <authorList>
            <person name="Teikari J.E."/>
        </authorList>
    </citation>
    <scope>NUCLEOTIDE SEQUENCE [LARGE SCALE GENOMIC DNA]</scope>
    <source>
        <strain evidence="1 2">UHCC 0039</strain>
    </source>
</reference>
<dbReference type="KEGG" id="nsp:BMF81_00865"/>
<dbReference type="RefSeq" id="WP_006196157.1">
    <property type="nucleotide sequence ID" value="NZ_CAWNZE010000001.1"/>
</dbReference>
<evidence type="ECO:0000313" key="2">
    <source>
        <dbReference type="Proteomes" id="UP000244056"/>
    </source>
</evidence>
<dbReference type="AlphaFoldDB" id="A0A2S0Q663"/>
<gene>
    <name evidence="1" type="ORF">BMF81_00865</name>
</gene>
<dbReference type="Proteomes" id="UP000244056">
    <property type="component" value="Chromosome"/>
</dbReference>
<protein>
    <submittedName>
        <fullName evidence="1">Uncharacterized protein</fullName>
    </submittedName>
</protein>
<accession>A0A2S0Q663</accession>
<sequence>MRSWLSKFIYRKHRRFCASLVRTYREISYACVDEMWLKVVDLTGVGSGPWGVVRKEF</sequence>